<dbReference type="EMBL" id="KE344921">
    <property type="protein sequence ID" value="EXB86891.1"/>
    <property type="molecule type" value="Genomic_DNA"/>
</dbReference>
<dbReference type="Proteomes" id="UP000030645">
    <property type="component" value="Unassembled WGS sequence"/>
</dbReference>
<proteinExistence type="predicted"/>
<reference evidence="2" key="1">
    <citation type="submission" date="2013-01" db="EMBL/GenBank/DDBJ databases">
        <title>Draft Genome Sequence of a Mulberry Tree, Morus notabilis C.K. Schneid.</title>
        <authorList>
            <person name="He N."/>
            <person name="Zhao S."/>
        </authorList>
    </citation>
    <scope>NUCLEOTIDE SEQUENCE</scope>
</reference>
<sequence>MGTRGTIKIYMSYDIMHLKNLSLYHTAKEIESHLWHVYSQTGPLTHFPDDHLLHSESTGDLNNGTSSQSQDNIVKFRSNRHYFMPI</sequence>
<keyword evidence="2" id="KW-1185">Reference proteome</keyword>
<evidence type="ECO:0000313" key="2">
    <source>
        <dbReference type="Proteomes" id="UP000030645"/>
    </source>
</evidence>
<gene>
    <name evidence="1" type="ORF">L484_007314</name>
</gene>
<protein>
    <submittedName>
        <fullName evidence="1">Uncharacterized protein</fullName>
    </submittedName>
</protein>
<accession>W9REQ5</accession>
<organism evidence="1 2">
    <name type="scientific">Morus notabilis</name>
    <dbReference type="NCBI Taxonomy" id="981085"/>
    <lineage>
        <taxon>Eukaryota</taxon>
        <taxon>Viridiplantae</taxon>
        <taxon>Streptophyta</taxon>
        <taxon>Embryophyta</taxon>
        <taxon>Tracheophyta</taxon>
        <taxon>Spermatophyta</taxon>
        <taxon>Magnoliopsida</taxon>
        <taxon>eudicotyledons</taxon>
        <taxon>Gunneridae</taxon>
        <taxon>Pentapetalae</taxon>
        <taxon>rosids</taxon>
        <taxon>fabids</taxon>
        <taxon>Rosales</taxon>
        <taxon>Moraceae</taxon>
        <taxon>Moreae</taxon>
        <taxon>Morus</taxon>
    </lineage>
</organism>
<name>W9REQ5_9ROSA</name>
<evidence type="ECO:0000313" key="1">
    <source>
        <dbReference type="EMBL" id="EXB86891.1"/>
    </source>
</evidence>
<dbReference type="AlphaFoldDB" id="W9REQ5"/>